<feature type="site" description="Transition state stabilizer" evidence="9">
    <location>
        <position position="34"/>
    </location>
</feature>
<keyword evidence="5 9" id="KW-0547">Nucleotide-binding</keyword>
<keyword evidence="3 9" id="KW-0028">Amino-acid biosynthesis</keyword>
<dbReference type="Proteomes" id="UP000248886">
    <property type="component" value="Unassembled WGS sequence"/>
</dbReference>
<dbReference type="PANTHER" id="PTHR23342">
    <property type="entry name" value="N-ACETYLGLUTAMATE SYNTHASE"/>
    <property type="match status" value="1"/>
</dbReference>
<dbReference type="PRINTS" id="PR00474">
    <property type="entry name" value="GLU5KINASE"/>
</dbReference>
<evidence type="ECO:0000313" key="12">
    <source>
        <dbReference type="Proteomes" id="UP000248886"/>
    </source>
</evidence>
<dbReference type="RefSeq" id="WP_012536050.1">
    <property type="nucleotide sequence ID" value="NZ_AP025160.1"/>
</dbReference>
<dbReference type="GO" id="GO:0003991">
    <property type="term" value="F:acetylglutamate kinase activity"/>
    <property type="evidence" value="ECO:0007669"/>
    <property type="project" value="UniProtKB-UniRule"/>
</dbReference>
<comment type="pathway">
    <text evidence="1 9">Amino-acid biosynthesis; L-arginine biosynthesis; N(2)-acetyl-L-ornithine from L-glutamate: step 2/4.</text>
</comment>
<feature type="binding site" evidence="9">
    <location>
        <position position="91"/>
    </location>
    <ligand>
        <name>substrate</name>
    </ligand>
</feature>
<dbReference type="InterPro" id="IPR037528">
    <property type="entry name" value="ArgB"/>
</dbReference>
<accession>A0A2W1K6R7</accession>
<comment type="similarity">
    <text evidence="9">Belongs to the acetylglutamate kinase family. ArgB subfamily.</text>
</comment>
<dbReference type="UniPathway" id="UPA00068">
    <property type="reaction ID" value="UER00107"/>
</dbReference>
<keyword evidence="9" id="KW-0963">Cytoplasm</keyword>
<evidence type="ECO:0000256" key="5">
    <source>
        <dbReference type="ARBA" id="ARBA00022741"/>
    </source>
</evidence>
<dbReference type="OrthoDB" id="9803155at2"/>
<gene>
    <name evidence="9 11" type="primary">argB</name>
    <name evidence="11" type="ORF">DN052_06920</name>
</gene>
<dbReference type="InterPro" id="IPR036393">
    <property type="entry name" value="AceGlu_kinase-like_sf"/>
</dbReference>
<dbReference type="GO" id="GO:0005737">
    <property type="term" value="C:cytoplasm"/>
    <property type="evidence" value="ECO:0007669"/>
    <property type="project" value="UniProtKB-SubCell"/>
</dbReference>
<evidence type="ECO:0000256" key="4">
    <source>
        <dbReference type="ARBA" id="ARBA00022679"/>
    </source>
</evidence>
<comment type="function">
    <text evidence="9">Catalyzes the ATP-dependent phosphorylation of N-acetyl-L-glutamate.</text>
</comment>
<dbReference type="FunFam" id="3.40.1160.10:FF:000004">
    <property type="entry name" value="Acetylglutamate kinase"/>
    <property type="match status" value="1"/>
</dbReference>
<dbReference type="InterPro" id="IPR041727">
    <property type="entry name" value="NAGK-C"/>
</dbReference>
<organism evidence="11 12">
    <name type="scientific">Acidithiobacillus ferrooxidans</name>
    <name type="common">Thiobacillus ferrooxidans</name>
    <dbReference type="NCBI Taxonomy" id="920"/>
    <lineage>
        <taxon>Bacteria</taxon>
        <taxon>Pseudomonadati</taxon>
        <taxon>Pseudomonadota</taxon>
        <taxon>Acidithiobacillia</taxon>
        <taxon>Acidithiobacillales</taxon>
        <taxon>Acidithiobacillaceae</taxon>
        <taxon>Acidithiobacillus</taxon>
    </lineage>
</organism>
<keyword evidence="7 9" id="KW-0067">ATP-binding</keyword>
<evidence type="ECO:0000256" key="9">
    <source>
        <dbReference type="HAMAP-Rule" id="MF_00082"/>
    </source>
</evidence>
<dbReference type="HAMAP" id="MF_00082">
    <property type="entry name" value="ArgB"/>
    <property type="match status" value="1"/>
</dbReference>
<sequence>MINSTHNDPHLQARILVEALPYMQRFHGRTIVIKYGGNAMTDARLQEQFAYDVTLMKQVGMNPVVVHGGGPQIGAMLERLGVHTHFVDGMRVTDAATMEVVEMVLGGGVNKEIVQAINRAGGRAVGLTGKDGGLLRARPLRRDGVDLGLVGEVARVDPDIIRLLDQGDFIPVVAPVGVGSLGESYNINADLVAGALAATLRAEKLILMTNVAGVLDSDGQLRTRLEAAEVDRMIADGRIYGGMLPKIQCCLDAVAAGVQASHIIDGRVPHALLLEIFTDAGVGTLISDTR</sequence>
<dbReference type="Pfam" id="PF00696">
    <property type="entry name" value="AA_kinase"/>
    <property type="match status" value="1"/>
</dbReference>
<evidence type="ECO:0000313" key="11">
    <source>
        <dbReference type="EMBL" id="PZD82726.1"/>
    </source>
</evidence>
<evidence type="ECO:0000256" key="1">
    <source>
        <dbReference type="ARBA" id="ARBA00004828"/>
    </source>
</evidence>
<dbReference type="InterPro" id="IPR004662">
    <property type="entry name" value="AcgluKinase_fam"/>
</dbReference>
<evidence type="ECO:0000256" key="8">
    <source>
        <dbReference type="ARBA" id="ARBA00048141"/>
    </source>
</evidence>
<evidence type="ECO:0000256" key="2">
    <source>
        <dbReference type="ARBA" id="ARBA00022571"/>
    </source>
</evidence>
<dbReference type="OMA" id="EGLYEDW"/>
<dbReference type="GO" id="GO:0042450">
    <property type="term" value="P:L-arginine biosynthetic process via ornithine"/>
    <property type="evidence" value="ECO:0007669"/>
    <property type="project" value="UniProtKB-UniRule"/>
</dbReference>
<dbReference type="InterPro" id="IPR001048">
    <property type="entry name" value="Asp/Glu/Uridylate_kinase"/>
</dbReference>
<feature type="binding site" evidence="9">
    <location>
        <begin position="69"/>
        <end position="70"/>
    </location>
    <ligand>
        <name>substrate</name>
    </ligand>
</feature>
<evidence type="ECO:0000259" key="10">
    <source>
        <dbReference type="Pfam" id="PF00696"/>
    </source>
</evidence>
<keyword evidence="2 9" id="KW-0055">Arginine biosynthesis</keyword>
<proteinExistence type="inferred from homology"/>
<dbReference type="SUPFAM" id="SSF53633">
    <property type="entry name" value="Carbamate kinase-like"/>
    <property type="match status" value="1"/>
</dbReference>
<feature type="site" description="Transition state stabilizer" evidence="9">
    <location>
        <position position="246"/>
    </location>
</feature>
<dbReference type="GeneID" id="65279638"/>
<dbReference type="EMBL" id="QKQP01000001">
    <property type="protein sequence ID" value="PZD82726.1"/>
    <property type="molecule type" value="Genomic_DNA"/>
</dbReference>
<comment type="catalytic activity">
    <reaction evidence="8 9">
        <text>N-acetyl-L-glutamate + ATP = N-acetyl-L-glutamyl 5-phosphate + ADP</text>
        <dbReference type="Rhea" id="RHEA:14629"/>
        <dbReference type="ChEBI" id="CHEBI:30616"/>
        <dbReference type="ChEBI" id="CHEBI:44337"/>
        <dbReference type="ChEBI" id="CHEBI:57936"/>
        <dbReference type="ChEBI" id="CHEBI:456216"/>
        <dbReference type="EC" id="2.7.2.8"/>
    </reaction>
</comment>
<dbReference type="GO" id="GO:0005524">
    <property type="term" value="F:ATP binding"/>
    <property type="evidence" value="ECO:0007669"/>
    <property type="project" value="UniProtKB-UniRule"/>
</dbReference>
<reference evidence="11 12" key="1">
    <citation type="submission" date="2018-06" db="EMBL/GenBank/DDBJ databases">
        <title>Draft sequence of Acidithiobacillus ferrooxidans CCM 4253.</title>
        <authorList>
            <person name="Moya-Beltran A."/>
            <person name="Castro M."/>
            <person name="Covarrubias P.C."/>
            <person name="Issotta F."/>
            <person name="Janiczek O."/>
            <person name="Mandl M."/>
            <person name="Kucera J."/>
            <person name="Quatrini R."/>
        </authorList>
    </citation>
    <scope>NUCLEOTIDE SEQUENCE [LARGE SCALE GENOMIC DNA]</scope>
    <source>
        <strain evidence="11 12">CCM 4253</strain>
    </source>
</reference>
<dbReference type="NCBIfam" id="TIGR00761">
    <property type="entry name" value="argB"/>
    <property type="match status" value="1"/>
</dbReference>
<evidence type="ECO:0000256" key="7">
    <source>
        <dbReference type="ARBA" id="ARBA00022840"/>
    </source>
</evidence>
<comment type="caution">
    <text evidence="11">The sequence shown here is derived from an EMBL/GenBank/DDBJ whole genome shotgun (WGS) entry which is preliminary data.</text>
</comment>
<dbReference type="EC" id="2.7.2.8" evidence="9"/>
<protein>
    <recommendedName>
        <fullName evidence="9">Acetylglutamate kinase</fullName>
        <ecNumber evidence="9">2.7.2.8</ecNumber>
    </recommendedName>
    <alternativeName>
        <fullName evidence="9">N-acetyl-L-glutamate 5-phosphotransferase</fullName>
    </alternativeName>
    <alternativeName>
        <fullName evidence="9">NAG kinase</fullName>
        <shortName evidence="9">NAGK</shortName>
    </alternativeName>
</protein>
<dbReference type="PIRSF" id="PIRSF000728">
    <property type="entry name" value="NAGK"/>
    <property type="match status" value="1"/>
</dbReference>
<name>A0A2W1K6R7_ACIFR</name>
<evidence type="ECO:0000256" key="6">
    <source>
        <dbReference type="ARBA" id="ARBA00022777"/>
    </source>
</evidence>
<feature type="binding site" evidence="9">
    <location>
        <position position="186"/>
    </location>
    <ligand>
        <name>substrate</name>
    </ligand>
</feature>
<feature type="domain" description="Aspartate/glutamate/uridylate kinase" evidence="10">
    <location>
        <begin position="30"/>
        <end position="265"/>
    </location>
</feature>
<evidence type="ECO:0000256" key="3">
    <source>
        <dbReference type="ARBA" id="ARBA00022605"/>
    </source>
</evidence>
<keyword evidence="4 9" id="KW-0808">Transferase</keyword>
<dbReference type="PANTHER" id="PTHR23342:SF0">
    <property type="entry name" value="N-ACETYLGLUTAMATE SYNTHASE, MITOCHONDRIAL"/>
    <property type="match status" value="1"/>
</dbReference>
<dbReference type="AlphaFoldDB" id="A0A2W1K6R7"/>
<dbReference type="Gene3D" id="3.40.1160.10">
    <property type="entry name" value="Acetylglutamate kinase-like"/>
    <property type="match status" value="1"/>
</dbReference>
<comment type="subcellular location">
    <subcellularLocation>
        <location evidence="9">Cytoplasm</location>
    </subcellularLocation>
</comment>
<dbReference type="CDD" id="cd04250">
    <property type="entry name" value="AAK_NAGK-C"/>
    <property type="match status" value="1"/>
</dbReference>
<keyword evidence="6 9" id="KW-0418">Kinase</keyword>
<dbReference type="InterPro" id="IPR001057">
    <property type="entry name" value="Glu/AcGlu_kinase"/>
</dbReference>